<keyword evidence="6" id="KW-1185">Reference proteome</keyword>
<evidence type="ECO:0000313" key="6">
    <source>
        <dbReference type="Proteomes" id="UP001328107"/>
    </source>
</evidence>
<keyword evidence="3" id="KW-0472">Membrane</keyword>
<keyword evidence="3" id="KW-0812">Transmembrane</keyword>
<protein>
    <recommendedName>
        <fullName evidence="4">Protein kinase domain-containing protein</fullName>
    </recommendedName>
</protein>
<comment type="caution">
    <text evidence="5">The sequence shown here is derived from an EMBL/GenBank/DDBJ whole genome shotgun (WGS) entry which is preliminary data.</text>
</comment>
<dbReference type="Proteomes" id="UP001328107">
    <property type="component" value="Unassembled WGS sequence"/>
</dbReference>
<gene>
    <name evidence="5" type="ORF">PMAYCL1PPCAC_05174</name>
</gene>
<organism evidence="5 6">
    <name type="scientific">Pristionchus mayeri</name>
    <dbReference type="NCBI Taxonomy" id="1317129"/>
    <lineage>
        <taxon>Eukaryota</taxon>
        <taxon>Metazoa</taxon>
        <taxon>Ecdysozoa</taxon>
        <taxon>Nematoda</taxon>
        <taxon>Chromadorea</taxon>
        <taxon>Rhabditida</taxon>
        <taxon>Rhabditina</taxon>
        <taxon>Diplogasteromorpha</taxon>
        <taxon>Diplogasteroidea</taxon>
        <taxon>Neodiplogasteridae</taxon>
        <taxon>Pristionchus</taxon>
    </lineage>
</organism>
<keyword evidence="1" id="KW-0547">Nucleotide-binding</keyword>
<keyword evidence="3" id="KW-1133">Transmembrane helix</keyword>
<dbReference type="GO" id="GO:0005524">
    <property type="term" value="F:ATP binding"/>
    <property type="evidence" value="ECO:0007669"/>
    <property type="project" value="UniProtKB-KW"/>
</dbReference>
<name>A0AAN4Z8A8_9BILA</name>
<dbReference type="SUPFAM" id="SSF56112">
    <property type="entry name" value="Protein kinase-like (PK-like)"/>
    <property type="match status" value="1"/>
</dbReference>
<dbReference type="PANTHER" id="PTHR24055">
    <property type="entry name" value="MITOGEN-ACTIVATED PROTEIN KINASE"/>
    <property type="match status" value="1"/>
</dbReference>
<reference evidence="6" key="1">
    <citation type="submission" date="2022-10" db="EMBL/GenBank/DDBJ databases">
        <title>Genome assembly of Pristionchus species.</title>
        <authorList>
            <person name="Yoshida K."/>
            <person name="Sommer R.J."/>
        </authorList>
    </citation>
    <scope>NUCLEOTIDE SEQUENCE [LARGE SCALE GENOMIC DNA]</scope>
    <source>
        <strain evidence="6">RS5460</strain>
    </source>
</reference>
<evidence type="ECO:0000256" key="1">
    <source>
        <dbReference type="ARBA" id="ARBA00022741"/>
    </source>
</evidence>
<evidence type="ECO:0000256" key="3">
    <source>
        <dbReference type="SAM" id="Phobius"/>
    </source>
</evidence>
<feature type="transmembrane region" description="Helical" evidence="3">
    <location>
        <begin position="106"/>
        <end position="125"/>
    </location>
</feature>
<dbReference type="Pfam" id="PF00069">
    <property type="entry name" value="Pkinase"/>
    <property type="match status" value="1"/>
</dbReference>
<dbReference type="GO" id="GO:0004672">
    <property type="term" value="F:protein kinase activity"/>
    <property type="evidence" value="ECO:0007669"/>
    <property type="project" value="InterPro"/>
</dbReference>
<dbReference type="InterPro" id="IPR000719">
    <property type="entry name" value="Prot_kinase_dom"/>
</dbReference>
<dbReference type="PROSITE" id="PS50011">
    <property type="entry name" value="PROTEIN_KINASE_DOM"/>
    <property type="match status" value="1"/>
</dbReference>
<dbReference type="AlphaFoldDB" id="A0AAN4Z8A8"/>
<keyword evidence="2" id="KW-0067">ATP-binding</keyword>
<proteinExistence type="predicted"/>
<dbReference type="EMBL" id="BTRK01000002">
    <property type="protein sequence ID" value="GMR34979.1"/>
    <property type="molecule type" value="Genomic_DNA"/>
</dbReference>
<accession>A0AAN4Z8A8</accession>
<dbReference type="InterPro" id="IPR011009">
    <property type="entry name" value="Kinase-like_dom_sf"/>
</dbReference>
<evidence type="ECO:0000259" key="4">
    <source>
        <dbReference type="PROSITE" id="PS50011"/>
    </source>
</evidence>
<feature type="non-terminal residue" evidence="5">
    <location>
        <position position="1"/>
    </location>
</feature>
<sequence length="160" mass="18355">YTITYYSGVPLSTRIAKGYNMMDSVKRWTRDALSALQYLHNLEPLVIHRDLKHDKLCINESNQLTIVGVSKARAVEEKNKSITAQRGTDFYMEMHVKMRKAYDEKVNIWSLATIVCEMITGSILFKDKKNGNVMKLMLQYCGPISENVLGKVTLFVLFLL</sequence>
<evidence type="ECO:0000313" key="5">
    <source>
        <dbReference type="EMBL" id="GMR34979.1"/>
    </source>
</evidence>
<dbReference type="InterPro" id="IPR050117">
    <property type="entry name" value="MAPK"/>
</dbReference>
<evidence type="ECO:0000256" key="2">
    <source>
        <dbReference type="ARBA" id="ARBA00022840"/>
    </source>
</evidence>
<dbReference type="Gene3D" id="1.10.510.10">
    <property type="entry name" value="Transferase(Phosphotransferase) domain 1"/>
    <property type="match status" value="1"/>
</dbReference>
<feature type="domain" description="Protein kinase" evidence="4">
    <location>
        <begin position="1"/>
        <end position="160"/>
    </location>
</feature>